<evidence type="ECO:0000313" key="3">
    <source>
        <dbReference type="EMBL" id="OPG17440.1"/>
    </source>
</evidence>
<accession>A0A1V4EX60</accession>
<gene>
    <name evidence="3" type="ORF">B2M26_01535</name>
</gene>
<comment type="caution">
    <text evidence="3">The sequence shown here is derived from an EMBL/GenBank/DDBJ whole genome shotgun (WGS) entry which is preliminary data.</text>
</comment>
<dbReference type="Proteomes" id="UP000190229">
    <property type="component" value="Unassembled WGS sequence"/>
</dbReference>
<organism evidence="3 4">
    <name type="scientific">Ferroacidibacillus organovorans</name>
    <dbReference type="NCBI Taxonomy" id="1765683"/>
    <lineage>
        <taxon>Bacteria</taxon>
        <taxon>Bacillati</taxon>
        <taxon>Bacillota</taxon>
        <taxon>Bacilli</taxon>
        <taxon>Bacillales</taxon>
        <taxon>Alicyclobacillaceae</taxon>
        <taxon>Ferroacidibacillus</taxon>
    </lineage>
</organism>
<reference evidence="3 4" key="1">
    <citation type="submission" date="2017-02" db="EMBL/GenBank/DDBJ databases">
        <title>Draft genome of Acidibacillus ferrooxidans Huett2.</title>
        <authorList>
            <person name="Schopf S."/>
        </authorList>
    </citation>
    <scope>NUCLEOTIDE SEQUENCE [LARGE SCALE GENOMIC DNA]</scope>
    <source>
        <strain evidence="3 4">Huett2</strain>
    </source>
</reference>
<dbReference type="EMBL" id="MWPS01000003">
    <property type="protein sequence ID" value="OPG17440.1"/>
    <property type="molecule type" value="Genomic_DNA"/>
</dbReference>
<dbReference type="InterPro" id="IPR048422">
    <property type="entry name" value="NOA1/YqeH-like_C"/>
</dbReference>
<sequence>MCCGMSSMSLICTGCGAPLQMDTEDAPGYITNEAFMREQPVCQRCYRLIHYGQFQPMAIPEETYRQVVMRALARPSFVLYVMDLFDVSGSVVPGLTGVLRQHDVMIVANKFDLFPKQTADEYVKSWLLREARRAEIPASDAVLVSAKSGYHMDELMERLEARARKKQIVVMGMANVGKSSLLNALLSRLDPEQTRFTTSAFPGTTLGSMAIKLGDQGFTIVDTPGLMGKHRIQDRVCKASLKQIMPTERLRPRVYQLQKGQTLFLGGLARFDFVEGPPQSVVVYVANQLRVHRTKLQQADSLYERHLGGLLTPPCALCDEGLRTLVPKNVSFTEGRPVDLAIPGLGFLRLSGQAIKGVIHLPKGVTVNVRNALIS</sequence>
<feature type="domain" description="G" evidence="1">
    <location>
        <begin position="167"/>
        <end position="232"/>
    </location>
</feature>
<name>A0A1V4EX60_9BACL</name>
<keyword evidence="4" id="KW-1185">Reference proteome</keyword>
<dbReference type="InterPro" id="IPR019988">
    <property type="entry name" value="GTP-bd_ribosome_bgen_YqeH"/>
</dbReference>
<protein>
    <submittedName>
        <fullName evidence="3">Ribosome biogenesis GTPase YqeH</fullName>
    </submittedName>
</protein>
<dbReference type="InterPro" id="IPR027417">
    <property type="entry name" value="P-loop_NTPase"/>
</dbReference>
<dbReference type="Pfam" id="PF21516">
    <property type="entry name" value="YqeH-like_C"/>
    <property type="match status" value="1"/>
</dbReference>
<dbReference type="OrthoDB" id="9773841at2"/>
<dbReference type="InterPro" id="IPR050896">
    <property type="entry name" value="Mito_lipid_metab_GTPase"/>
</dbReference>
<dbReference type="AlphaFoldDB" id="A0A1V4EX60"/>
<dbReference type="CDD" id="cd01855">
    <property type="entry name" value="YqeH"/>
    <property type="match status" value="1"/>
</dbReference>
<dbReference type="SUPFAM" id="SSF52540">
    <property type="entry name" value="P-loop containing nucleoside triphosphate hydrolases"/>
    <property type="match status" value="1"/>
</dbReference>
<evidence type="ECO:0000259" key="2">
    <source>
        <dbReference type="Pfam" id="PF21516"/>
    </source>
</evidence>
<evidence type="ECO:0000313" key="4">
    <source>
        <dbReference type="Proteomes" id="UP000190229"/>
    </source>
</evidence>
<evidence type="ECO:0000259" key="1">
    <source>
        <dbReference type="Pfam" id="PF01926"/>
    </source>
</evidence>
<dbReference type="NCBIfam" id="TIGR03597">
    <property type="entry name" value="GTPase_YqeH"/>
    <property type="match status" value="1"/>
</dbReference>
<dbReference type="PANTHER" id="PTHR46434">
    <property type="entry name" value="GENETIC INTERACTOR OF PROHIBITINS 3, MITOCHONDRIAL"/>
    <property type="match status" value="1"/>
</dbReference>
<dbReference type="GO" id="GO:0005525">
    <property type="term" value="F:GTP binding"/>
    <property type="evidence" value="ECO:0007669"/>
    <property type="project" value="InterPro"/>
</dbReference>
<dbReference type="Pfam" id="PF01926">
    <property type="entry name" value="MMR_HSR1"/>
    <property type="match status" value="1"/>
</dbReference>
<dbReference type="InterPro" id="IPR006073">
    <property type="entry name" value="GTP-bd"/>
</dbReference>
<proteinExistence type="predicted"/>
<feature type="domain" description="NOA1/YqeH-like C-terminal" evidence="2">
    <location>
        <begin position="279"/>
        <end position="373"/>
    </location>
</feature>
<dbReference type="PANTHER" id="PTHR46434:SF1">
    <property type="entry name" value="GENETIC INTERACTOR OF PROHIBITINS 3, MITOCHONDRIAL"/>
    <property type="match status" value="1"/>
</dbReference>
<dbReference type="Gene3D" id="3.40.50.300">
    <property type="entry name" value="P-loop containing nucleotide triphosphate hydrolases"/>
    <property type="match status" value="1"/>
</dbReference>